<dbReference type="STRING" id="413882.AAW51_3465"/>
<evidence type="ECO:0000256" key="1">
    <source>
        <dbReference type="SAM" id="Phobius"/>
    </source>
</evidence>
<keyword evidence="1" id="KW-1133">Transmembrane helix</keyword>
<dbReference type="AlphaFoldDB" id="A0A0G3BRY3"/>
<protein>
    <submittedName>
        <fullName evidence="2">Membrane protein</fullName>
    </submittedName>
</protein>
<sequence>MHHNSNWNRWVRQAHRWLSVAFTLTVIANFVAMTRGTPPPWVTYAPLLPLAVLMISGLYLFARPYFGREAPQERCR</sequence>
<dbReference type="KEGG" id="pbh:AAW51_3465"/>
<evidence type="ECO:0000313" key="2">
    <source>
        <dbReference type="EMBL" id="AKJ30156.1"/>
    </source>
</evidence>
<keyword evidence="1" id="KW-0812">Transmembrane</keyword>
<dbReference type="Proteomes" id="UP000035352">
    <property type="component" value="Chromosome"/>
</dbReference>
<dbReference type="RefSeq" id="WP_047195593.1">
    <property type="nucleotide sequence ID" value="NZ_CP011371.1"/>
</dbReference>
<dbReference type="PATRIC" id="fig|413882.6.peg.3619"/>
<feature type="transmembrane region" description="Helical" evidence="1">
    <location>
        <begin position="17"/>
        <end position="35"/>
    </location>
</feature>
<name>A0A0G3BRY3_9BURK</name>
<feature type="transmembrane region" description="Helical" evidence="1">
    <location>
        <begin position="41"/>
        <end position="62"/>
    </location>
</feature>
<evidence type="ECO:0000313" key="3">
    <source>
        <dbReference type="Proteomes" id="UP000035352"/>
    </source>
</evidence>
<dbReference type="EMBL" id="CP011371">
    <property type="protein sequence ID" value="AKJ30156.1"/>
    <property type="molecule type" value="Genomic_DNA"/>
</dbReference>
<organism evidence="2 3">
    <name type="scientific">Caldimonas brevitalea</name>
    <dbReference type="NCBI Taxonomy" id="413882"/>
    <lineage>
        <taxon>Bacteria</taxon>
        <taxon>Pseudomonadati</taxon>
        <taxon>Pseudomonadota</taxon>
        <taxon>Betaproteobacteria</taxon>
        <taxon>Burkholderiales</taxon>
        <taxon>Sphaerotilaceae</taxon>
        <taxon>Caldimonas</taxon>
    </lineage>
</organism>
<accession>A0A0G3BRY3</accession>
<gene>
    <name evidence="2" type="ORF">AAW51_3465</name>
</gene>
<proteinExistence type="predicted"/>
<dbReference type="OrthoDB" id="9812802at2"/>
<keyword evidence="1" id="KW-0472">Membrane</keyword>
<keyword evidence="3" id="KW-1185">Reference proteome</keyword>
<reference evidence="2 3" key="1">
    <citation type="submission" date="2015-05" db="EMBL/GenBank/DDBJ databases">
        <authorList>
            <person name="Tang B."/>
            <person name="Yu Y."/>
        </authorList>
    </citation>
    <scope>NUCLEOTIDE SEQUENCE [LARGE SCALE GENOMIC DNA]</scope>
    <source>
        <strain evidence="2 3">DSM 7029</strain>
    </source>
</reference>